<dbReference type="PROSITE" id="PS00671">
    <property type="entry name" value="D_2_HYDROXYACID_DH_3"/>
    <property type="match status" value="1"/>
</dbReference>
<comment type="similarity">
    <text evidence="1 5">Belongs to the D-isomer specific 2-hydroxyacid dehydrogenase family.</text>
</comment>
<evidence type="ECO:0000259" key="7">
    <source>
        <dbReference type="Pfam" id="PF02826"/>
    </source>
</evidence>
<keyword evidence="2" id="KW-0028">Amino-acid biosynthesis</keyword>
<organism evidence="8 9">
    <name type="scientific">Paenibacillus radicis</name>
    <name type="common">ex Xue et al. 2023</name>
    <dbReference type="NCBI Taxonomy" id="2972489"/>
    <lineage>
        <taxon>Bacteria</taxon>
        <taxon>Bacillati</taxon>
        <taxon>Bacillota</taxon>
        <taxon>Bacilli</taxon>
        <taxon>Bacillales</taxon>
        <taxon>Paenibacillaceae</taxon>
        <taxon>Paenibacillus</taxon>
    </lineage>
</organism>
<evidence type="ECO:0000256" key="4">
    <source>
        <dbReference type="ARBA" id="ARBA00023027"/>
    </source>
</evidence>
<dbReference type="PANTHER" id="PTHR42789:SF1">
    <property type="entry name" value="D-ISOMER SPECIFIC 2-HYDROXYACID DEHYDROGENASE FAMILY PROTEIN (AFU_ORTHOLOGUE AFUA_6G10090)"/>
    <property type="match status" value="1"/>
</dbReference>
<gene>
    <name evidence="8" type="ORF">NV381_23690</name>
</gene>
<comment type="caution">
    <text evidence="8">The sequence shown here is derived from an EMBL/GenBank/DDBJ whole genome shotgun (WGS) entry which is preliminary data.</text>
</comment>
<keyword evidence="3 5" id="KW-0560">Oxidoreductase</keyword>
<evidence type="ECO:0000313" key="9">
    <source>
        <dbReference type="Proteomes" id="UP001300012"/>
    </source>
</evidence>
<dbReference type="InterPro" id="IPR006140">
    <property type="entry name" value="D-isomer_DH_NAD-bd"/>
</dbReference>
<feature type="domain" description="D-isomer specific 2-hydroxyacid dehydrogenase NAD-binding" evidence="7">
    <location>
        <begin position="110"/>
        <end position="284"/>
    </location>
</feature>
<dbReference type="RefSeq" id="WP_258215761.1">
    <property type="nucleotide sequence ID" value="NZ_JANQBD010000018.1"/>
</dbReference>
<dbReference type="SUPFAM" id="SSF51735">
    <property type="entry name" value="NAD(P)-binding Rossmann-fold domains"/>
    <property type="match status" value="1"/>
</dbReference>
<evidence type="ECO:0000256" key="3">
    <source>
        <dbReference type="ARBA" id="ARBA00023002"/>
    </source>
</evidence>
<proteinExistence type="inferred from homology"/>
<dbReference type="InterPro" id="IPR050857">
    <property type="entry name" value="D-2-hydroxyacid_DH"/>
</dbReference>
<keyword evidence="9" id="KW-1185">Reference proteome</keyword>
<dbReference type="Gene3D" id="3.40.50.720">
    <property type="entry name" value="NAD(P)-binding Rossmann-like Domain"/>
    <property type="match status" value="2"/>
</dbReference>
<evidence type="ECO:0000256" key="5">
    <source>
        <dbReference type="RuleBase" id="RU003719"/>
    </source>
</evidence>
<protein>
    <submittedName>
        <fullName evidence="8">Phosphoglycerate dehydrogenase</fullName>
    </submittedName>
</protein>
<dbReference type="PROSITE" id="PS00065">
    <property type="entry name" value="D_2_HYDROXYACID_DH_1"/>
    <property type="match status" value="1"/>
</dbReference>
<dbReference type="InterPro" id="IPR036291">
    <property type="entry name" value="NAD(P)-bd_dom_sf"/>
</dbReference>
<feature type="domain" description="D-isomer specific 2-hydroxyacid dehydrogenase catalytic" evidence="6">
    <location>
        <begin position="6"/>
        <end position="314"/>
    </location>
</feature>
<reference evidence="8 9" key="1">
    <citation type="submission" date="2022-08" db="EMBL/GenBank/DDBJ databases">
        <title>Paenibacillus endoradicis sp. nov., Paenibacillus radicibacter sp. nov and Paenibacillus pararadicis sp. nov., three cold-adapted plant growth-promoting bacteria isolated from root of Larix gmelinii in Great Khingan.</title>
        <authorList>
            <person name="Xue H."/>
        </authorList>
    </citation>
    <scope>NUCLEOTIDE SEQUENCE [LARGE SCALE GENOMIC DNA]</scope>
    <source>
        <strain evidence="8 9">N5-1-1-5</strain>
    </source>
</reference>
<sequence length="319" mass="35469">MTNKVLVTPDMFHQDAVTLLKESGFEVVFTKPTRHVTEDEVRQNIIDAVAYVVGSNPLTARTISEGKELKLIARFGVGYDAIDWRYAMQNGITVTVTAGANEQSVADMALALMLSVSRQIPYFDRSIREGQWTPQILTHEMWSKTVGIMGTGRIGKAVAKRVAGFDATILAYDAYPDYAWAERAEVTYVSKEQLLAESDYISLHLPLNKETDRIVDASFLEQMKPTAFLINTARGQLVDESALYEALARKSIGGAGLDVYNKEPLSKDSPLYSLDNCVLTHHVSSHTKEAMRRMSLLCAEEIIRMGKGQPPQHSIPEKL</sequence>
<evidence type="ECO:0000313" key="8">
    <source>
        <dbReference type="EMBL" id="MCR8634198.1"/>
    </source>
</evidence>
<dbReference type="Pfam" id="PF02826">
    <property type="entry name" value="2-Hacid_dh_C"/>
    <property type="match status" value="1"/>
</dbReference>
<accession>A0ABT1YPI9</accession>
<dbReference type="CDD" id="cd12172">
    <property type="entry name" value="PGDH_like_2"/>
    <property type="match status" value="1"/>
</dbReference>
<dbReference type="Pfam" id="PF00389">
    <property type="entry name" value="2-Hacid_dh"/>
    <property type="match status" value="1"/>
</dbReference>
<dbReference type="InterPro" id="IPR029753">
    <property type="entry name" value="D-isomer_DH_CS"/>
</dbReference>
<dbReference type="EMBL" id="JANQBD010000018">
    <property type="protein sequence ID" value="MCR8634198.1"/>
    <property type="molecule type" value="Genomic_DNA"/>
</dbReference>
<evidence type="ECO:0000256" key="2">
    <source>
        <dbReference type="ARBA" id="ARBA00022605"/>
    </source>
</evidence>
<evidence type="ECO:0000256" key="1">
    <source>
        <dbReference type="ARBA" id="ARBA00005854"/>
    </source>
</evidence>
<keyword evidence="4" id="KW-0520">NAD</keyword>
<evidence type="ECO:0000259" key="6">
    <source>
        <dbReference type="Pfam" id="PF00389"/>
    </source>
</evidence>
<dbReference type="InterPro" id="IPR006139">
    <property type="entry name" value="D-isomer_2_OHA_DH_cat_dom"/>
</dbReference>
<dbReference type="InterPro" id="IPR029752">
    <property type="entry name" value="D-isomer_DH_CS1"/>
</dbReference>
<dbReference type="PANTHER" id="PTHR42789">
    <property type="entry name" value="D-ISOMER SPECIFIC 2-HYDROXYACID DEHYDROGENASE FAMILY PROTEIN (AFU_ORTHOLOGUE AFUA_6G10090)"/>
    <property type="match status" value="1"/>
</dbReference>
<name>A0ABT1YPI9_9BACL</name>
<dbReference type="SUPFAM" id="SSF52283">
    <property type="entry name" value="Formate/glycerate dehydrogenase catalytic domain-like"/>
    <property type="match status" value="1"/>
</dbReference>
<dbReference type="Proteomes" id="UP001300012">
    <property type="component" value="Unassembled WGS sequence"/>
</dbReference>